<evidence type="ECO:0000313" key="6">
    <source>
        <dbReference type="Proteomes" id="UP000321362"/>
    </source>
</evidence>
<reference evidence="5 6" key="1">
    <citation type="journal article" date="2013" name="J. Microbiol.">
        <title>Mucilaginibacter ginsenosidivorax sp. nov., with ginsenoside converting activity isolated from sediment.</title>
        <authorList>
            <person name="Kim J.K."/>
            <person name="Choi T.E."/>
            <person name="Liu Q.M."/>
            <person name="Park H.Y."/>
            <person name="Yi T.H."/>
            <person name="Yoon M.H."/>
            <person name="Kim S.C."/>
            <person name="Im W.T."/>
        </authorList>
    </citation>
    <scope>NUCLEOTIDE SEQUENCE [LARGE SCALE GENOMIC DNA]</scope>
    <source>
        <strain evidence="5 6">KHI28</strain>
    </source>
</reference>
<dbReference type="OrthoDB" id="9802426at2"/>
<sequence length="102" mass="11671">MDLALSDRYEVEVKTNGYNVLENVIRFSPDLIMLDNYIGQKNAGDIINEIKPEIEYRNIPYVLFSGHDDIRRIAEKINATAYLPKPFALNELYDCVDGIFAA</sequence>
<evidence type="ECO:0000256" key="1">
    <source>
        <dbReference type="ARBA" id="ARBA00022553"/>
    </source>
</evidence>
<evidence type="ECO:0000259" key="4">
    <source>
        <dbReference type="PROSITE" id="PS50110"/>
    </source>
</evidence>
<dbReference type="AlphaFoldDB" id="A0A5B8W0P1"/>
<dbReference type="PANTHER" id="PTHR44591:SF14">
    <property type="entry name" value="PROTEIN PILG"/>
    <property type="match status" value="1"/>
</dbReference>
<evidence type="ECO:0000313" key="5">
    <source>
        <dbReference type="EMBL" id="QEC76402.1"/>
    </source>
</evidence>
<dbReference type="InterPro" id="IPR011006">
    <property type="entry name" value="CheY-like_superfamily"/>
</dbReference>
<dbReference type="SUPFAM" id="SSF52172">
    <property type="entry name" value="CheY-like"/>
    <property type="match status" value="1"/>
</dbReference>
<protein>
    <submittedName>
        <fullName evidence="5">Response regulator</fullName>
    </submittedName>
</protein>
<feature type="domain" description="Response regulatory" evidence="4">
    <location>
        <begin position="1"/>
        <end position="100"/>
    </location>
</feature>
<gene>
    <name evidence="5" type="ORF">FSB76_10750</name>
</gene>
<keyword evidence="1 3" id="KW-0597">Phosphoprotein</keyword>
<evidence type="ECO:0000256" key="3">
    <source>
        <dbReference type="PROSITE-ProRule" id="PRU00169"/>
    </source>
</evidence>
<dbReference type="EMBL" id="CP042437">
    <property type="protein sequence ID" value="QEC76402.1"/>
    <property type="molecule type" value="Genomic_DNA"/>
</dbReference>
<dbReference type="Gene3D" id="3.40.50.2300">
    <property type="match status" value="1"/>
</dbReference>
<keyword evidence="6" id="KW-1185">Reference proteome</keyword>
<dbReference type="PROSITE" id="PS50110">
    <property type="entry name" value="RESPONSE_REGULATORY"/>
    <property type="match status" value="1"/>
</dbReference>
<dbReference type="Pfam" id="PF00072">
    <property type="entry name" value="Response_reg"/>
    <property type="match status" value="1"/>
</dbReference>
<dbReference type="InterPro" id="IPR050595">
    <property type="entry name" value="Bact_response_regulator"/>
</dbReference>
<dbReference type="InterPro" id="IPR001789">
    <property type="entry name" value="Sig_transdc_resp-reg_receiver"/>
</dbReference>
<feature type="modified residue" description="4-aspartylphosphate" evidence="3">
    <location>
        <position position="35"/>
    </location>
</feature>
<dbReference type="Proteomes" id="UP000321362">
    <property type="component" value="Chromosome"/>
</dbReference>
<keyword evidence="2" id="KW-0902">Two-component regulatory system</keyword>
<dbReference type="PANTHER" id="PTHR44591">
    <property type="entry name" value="STRESS RESPONSE REGULATOR PROTEIN 1"/>
    <property type="match status" value="1"/>
</dbReference>
<proteinExistence type="predicted"/>
<organism evidence="5 6">
    <name type="scientific">Mucilaginibacter ginsenosidivorax</name>
    <dbReference type="NCBI Taxonomy" id="862126"/>
    <lineage>
        <taxon>Bacteria</taxon>
        <taxon>Pseudomonadati</taxon>
        <taxon>Bacteroidota</taxon>
        <taxon>Sphingobacteriia</taxon>
        <taxon>Sphingobacteriales</taxon>
        <taxon>Sphingobacteriaceae</taxon>
        <taxon>Mucilaginibacter</taxon>
    </lineage>
</organism>
<evidence type="ECO:0000256" key="2">
    <source>
        <dbReference type="ARBA" id="ARBA00023012"/>
    </source>
</evidence>
<accession>A0A5B8W0P1</accession>
<dbReference type="KEGG" id="mgk:FSB76_10750"/>
<name>A0A5B8W0P1_9SPHI</name>
<dbReference type="GO" id="GO:0000160">
    <property type="term" value="P:phosphorelay signal transduction system"/>
    <property type="evidence" value="ECO:0007669"/>
    <property type="project" value="UniProtKB-KW"/>
</dbReference>